<evidence type="ECO:0000256" key="6">
    <source>
        <dbReference type="ARBA" id="ARBA00022989"/>
    </source>
</evidence>
<comment type="similarity">
    <text evidence="8">Belongs to the binding-protein-dependent transport system permease family. LivHM subfamily.</text>
</comment>
<evidence type="ECO:0000256" key="5">
    <source>
        <dbReference type="ARBA" id="ARBA00022970"/>
    </source>
</evidence>
<proteinExistence type="inferred from homology"/>
<evidence type="ECO:0000256" key="1">
    <source>
        <dbReference type="ARBA" id="ARBA00004651"/>
    </source>
</evidence>
<protein>
    <submittedName>
        <fullName evidence="10">Branched-chain amino acid ABC transporter permease</fullName>
    </submittedName>
</protein>
<evidence type="ECO:0000256" key="8">
    <source>
        <dbReference type="ARBA" id="ARBA00037998"/>
    </source>
</evidence>
<organism evidence="10">
    <name type="scientific">Rhizobium meliloti</name>
    <name type="common">Ensifer meliloti</name>
    <name type="synonym">Sinorhizobium meliloti</name>
    <dbReference type="NCBI Taxonomy" id="382"/>
    <lineage>
        <taxon>Bacteria</taxon>
        <taxon>Pseudomonadati</taxon>
        <taxon>Pseudomonadota</taxon>
        <taxon>Alphaproteobacteria</taxon>
        <taxon>Hyphomicrobiales</taxon>
        <taxon>Rhizobiaceae</taxon>
        <taxon>Sinorhizobium/Ensifer group</taxon>
        <taxon>Sinorhizobium</taxon>
    </lineage>
</organism>
<dbReference type="GO" id="GO:0006865">
    <property type="term" value="P:amino acid transport"/>
    <property type="evidence" value="ECO:0007669"/>
    <property type="project" value="UniProtKB-KW"/>
</dbReference>
<dbReference type="AlphaFoldDB" id="A0A6A7ZH97"/>
<keyword evidence="7 9" id="KW-0472">Membrane</keyword>
<dbReference type="CDD" id="cd06582">
    <property type="entry name" value="TM_PBP1_LivH_like"/>
    <property type="match status" value="1"/>
</dbReference>
<feature type="transmembrane region" description="Helical" evidence="9">
    <location>
        <begin position="189"/>
        <end position="212"/>
    </location>
</feature>
<evidence type="ECO:0000256" key="2">
    <source>
        <dbReference type="ARBA" id="ARBA00022448"/>
    </source>
</evidence>
<keyword evidence="5" id="KW-0029">Amino-acid transport</keyword>
<reference evidence="10" key="1">
    <citation type="journal article" date="2013" name="Genome Biol.">
        <title>Comparative genomics of the core and accessory genomes of 48 Sinorhizobium strains comprising five genospecies.</title>
        <authorList>
            <person name="Sugawara M."/>
            <person name="Epstein B."/>
            <person name="Badgley B.D."/>
            <person name="Unno T."/>
            <person name="Xu L."/>
            <person name="Reese J."/>
            <person name="Gyaneshwar P."/>
            <person name="Denny R."/>
            <person name="Mudge J."/>
            <person name="Bharti A.K."/>
            <person name="Farmer A.D."/>
            <person name="May G.D."/>
            <person name="Woodward J.E."/>
            <person name="Medigue C."/>
            <person name="Vallenet D."/>
            <person name="Lajus A."/>
            <person name="Rouy Z."/>
            <person name="Martinez-Vaz B."/>
            <person name="Tiffin P."/>
            <person name="Young N.D."/>
            <person name="Sadowsky M.J."/>
        </authorList>
    </citation>
    <scope>NUCLEOTIDE SEQUENCE</scope>
    <source>
        <strain evidence="10">M30</strain>
    </source>
</reference>
<feature type="transmembrane region" description="Helical" evidence="9">
    <location>
        <begin position="266"/>
        <end position="284"/>
    </location>
</feature>
<keyword evidence="4 9" id="KW-0812">Transmembrane</keyword>
<keyword evidence="6 9" id="KW-1133">Transmembrane helix</keyword>
<feature type="transmembrane region" description="Helical" evidence="9">
    <location>
        <begin position="65"/>
        <end position="84"/>
    </location>
</feature>
<dbReference type="PANTHER" id="PTHR11795:SF445">
    <property type="entry name" value="AMINO ACID ABC TRANSPORTER PERMEASE PROTEIN"/>
    <property type="match status" value="1"/>
</dbReference>
<dbReference type="GO" id="GO:0022857">
    <property type="term" value="F:transmembrane transporter activity"/>
    <property type="evidence" value="ECO:0007669"/>
    <property type="project" value="InterPro"/>
</dbReference>
<evidence type="ECO:0000256" key="7">
    <source>
        <dbReference type="ARBA" id="ARBA00023136"/>
    </source>
</evidence>
<keyword evidence="2" id="KW-0813">Transport</keyword>
<dbReference type="InterPro" id="IPR001851">
    <property type="entry name" value="ABC_transp_permease"/>
</dbReference>
<feature type="transmembrane region" description="Helical" evidence="9">
    <location>
        <begin position="139"/>
        <end position="160"/>
    </location>
</feature>
<dbReference type="RefSeq" id="WP_017264926.1">
    <property type="nucleotide sequence ID" value="NZ_CP019585.1"/>
</dbReference>
<evidence type="ECO:0000313" key="10">
    <source>
        <dbReference type="EMBL" id="MQW02443.1"/>
    </source>
</evidence>
<evidence type="ECO:0000256" key="9">
    <source>
        <dbReference type="SAM" id="Phobius"/>
    </source>
</evidence>
<sequence>MDTFLQVLASGLMLGALFAIVSIGLTLIFGIVKVVNFAHGEFLMIGMYLVYLITAKLGLHPLVTVVAVAPLLFLVGVATQRFIIQPLMSARDDHIQIFATVGLSTALINLALLIFGADIANTPPGGLRMPIQIGPVRVLLGQLIILLASAALVVGLRMFLQRTQTGRAIRAVAQNRAAAQLMGINVNRIYMLTFGIGAACVGFAAAMVAPLYPTSPTIGTYFVLTAFVVVVLGGLGSIGGAFAGAMIIGLIDSFAGFYIGSDLREVAVFGVFLLILILKPSGLFSERLNLSHVSP</sequence>
<comment type="subcellular location">
    <subcellularLocation>
        <location evidence="1">Cell membrane</location>
        <topology evidence="1">Multi-pass membrane protein</topology>
    </subcellularLocation>
</comment>
<dbReference type="GO" id="GO:0005886">
    <property type="term" value="C:plasma membrane"/>
    <property type="evidence" value="ECO:0007669"/>
    <property type="project" value="UniProtKB-SubCell"/>
</dbReference>
<accession>A0A6A7ZH97</accession>
<evidence type="ECO:0000256" key="4">
    <source>
        <dbReference type="ARBA" id="ARBA00022692"/>
    </source>
</evidence>
<comment type="caution">
    <text evidence="10">The sequence shown here is derived from an EMBL/GenBank/DDBJ whole genome shotgun (WGS) entry which is preliminary data.</text>
</comment>
<feature type="transmembrane region" description="Helical" evidence="9">
    <location>
        <begin position="12"/>
        <end position="35"/>
    </location>
</feature>
<dbReference type="EMBL" id="WISP01000014">
    <property type="protein sequence ID" value="MQW02443.1"/>
    <property type="molecule type" value="Genomic_DNA"/>
</dbReference>
<dbReference type="InterPro" id="IPR052157">
    <property type="entry name" value="BCAA_transport_permease"/>
</dbReference>
<dbReference type="PANTHER" id="PTHR11795">
    <property type="entry name" value="BRANCHED-CHAIN AMINO ACID TRANSPORT SYSTEM PERMEASE PROTEIN LIVH"/>
    <property type="match status" value="1"/>
</dbReference>
<gene>
    <name evidence="10" type="ORF">GHK45_00790</name>
</gene>
<name>A0A6A7ZH97_RHIML</name>
<dbReference type="Pfam" id="PF02653">
    <property type="entry name" value="BPD_transp_2"/>
    <property type="match status" value="1"/>
</dbReference>
<feature type="transmembrane region" description="Helical" evidence="9">
    <location>
        <begin position="96"/>
        <end position="119"/>
    </location>
</feature>
<feature type="transmembrane region" description="Helical" evidence="9">
    <location>
        <begin position="218"/>
        <end position="235"/>
    </location>
</feature>
<evidence type="ECO:0000256" key="3">
    <source>
        <dbReference type="ARBA" id="ARBA00022475"/>
    </source>
</evidence>
<keyword evidence="3" id="KW-1003">Cell membrane</keyword>